<feature type="non-terminal residue" evidence="6">
    <location>
        <position position="611"/>
    </location>
</feature>
<evidence type="ECO:0000256" key="4">
    <source>
        <dbReference type="SAM" id="Phobius"/>
    </source>
</evidence>
<accession>A0AAV2QQM4</accession>
<feature type="region of interest" description="Disordered" evidence="3">
    <location>
        <begin position="531"/>
        <end position="553"/>
    </location>
</feature>
<feature type="signal peptide" evidence="5">
    <location>
        <begin position="1"/>
        <end position="22"/>
    </location>
</feature>
<organism evidence="6 7">
    <name type="scientific">Meganyctiphanes norvegica</name>
    <name type="common">Northern krill</name>
    <name type="synonym">Thysanopoda norvegica</name>
    <dbReference type="NCBI Taxonomy" id="48144"/>
    <lineage>
        <taxon>Eukaryota</taxon>
        <taxon>Metazoa</taxon>
        <taxon>Ecdysozoa</taxon>
        <taxon>Arthropoda</taxon>
        <taxon>Crustacea</taxon>
        <taxon>Multicrustacea</taxon>
        <taxon>Malacostraca</taxon>
        <taxon>Eumalacostraca</taxon>
        <taxon>Eucarida</taxon>
        <taxon>Euphausiacea</taxon>
        <taxon>Euphausiidae</taxon>
        <taxon>Meganyctiphanes</taxon>
    </lineage>
</organism>
<feature type="region of interest" description="Disordered" evidence="3">
    <location>
        <begin position="441"/>
        <end position="479"/>
    </location>
</feature>
<protein>
    <submittedName>
        <fullName evidence="6">Uncharacterized protein</fullName>
    </submittedName>
</protein>
<feature type="chain" id="PRO_5043976971" evidence="5">
    <location>
        <begin position="23"/>
        <end position="611"/>
    </location>
</feature>
<evidence type="ECO:0000256" key="1">
    <source>
        <dbReference type="ARBA" id="ARBA00023157"/>
    </source>
</evidence>
<keyword evidence="4" id="KW-1133">Transmembrane helix</keyword>
<reference evidence="6 7" key="1">
    <citation type="submission" date="2024-05" db="EMBL/GenBank/DDBJ databases">
        <authorList>
            <person name="Wallberg A."/>
        </authorList>
    </citation>
    <scope>NUCLEOTIDE SEQUENCE [LARGE SCALE GENOMIC DNA]</scope>
</reference>
<keyword evidence="7" id="KW-1185">Reference proteome</keyword>
<evidence type="ECO:0000313" key="6">
    <source>
        <dbReference type="EMBL" id="CAL4096258.1"/>
    </source>
</evidence>
<sequence length="611" mass="67455">MGSITSVGVITVLSCTASLSGSTPTSYLRQKKRPGGPLCSVPACYTRRCYCRAILYGISLRFNTDKLSDGNLSLVLVHRNALEDHCAATYSLESTMLSLYGKQVRGEPLGPLVAIDHNNLLILSWARQCKLLYFSFSHYYIDNKPIDPSPNKKKLNNISSRLSISAISFSHSRIIENIVCVCVRLCACACVWVCMCVCVRVYSVPTWRSSQIFPLDDHSPAASSRFGRLVKVRGFWATIALYQNGECIELSSFSSILNYFLTGSSSDNTTATAGFRLSWTEISLRSKDNCSATQGFFCPRSVYCVGVDHDGQCLTTANFCIKESLVCDGEPSCSEGDDADEEHCSRRLVVATVASLASATLVMVIVIAFVSVACRGLRRKVAMRNSITEQALMAAASSNSCPHQNQWNAYQVDRSHWMELPPSPPPPIRTSYSYEQLHHQSLELEPPPPPPGSPQIQPLSLVDFLPNKSPPASPTLQPLSTTDNEIVQEYNKGIQDEESLLVEHSDDSQVRVSEPLAIKESNYQNEQLTVSYNTSEATSSESHTSSQLTANCSTSTTSTVQDATVLKPPEITIPTAHSEHCHHHSLHRHPCRRHCPPFQNNYHQCIYSPMN</sequence>
<comment type="caution">
    <text evidence="6">The sequence shown here is derived from an EMBL/GenBank/DDBJ whole genome shotgun (WGS) entry which is preliminary data.</text>
</comment>
<name>A0AAV2QQM4_MEGNR</name>
<keyword evidence="4" id="KW-0812">Transmembrane</keyword>
<evidence type="ECO:0000313" key="7">
    <source>
        <dbReference type="Proteomes" id="UP001497623"/>
    </source>
</evidence>
<evidence type="ECO:0000256" key="3">
    <source>
        <dbReference type="SAM" id="MobiDB-lite"/>
    </source>
</evidence>
<keyword evidence="4" id="KW-0472">Membrane</keyword>
<dbReference type="PROSITE" id="PS50068">
    <property type="entry name" value="LDLRA_2"/>
    <property type="match status" value="1"/>
</dbReference>
<dbReference type="Gene3D" id="2.40.128.620">
    <property type="match status" value="1"/>
</dbReference>
<feature type="transmembrane region" description="Helical" evidence="4">
    <location>
        <begin position="348"/>
        <end position="374"/>
    </location>
</feature>
<feature type="compositionally biased region" description="Low complexity" evidence="3">
    <location>
        <begin position="534"/>
        <end position="546"/>
    </location>
</feature>
<keyword evidence="5" id="KW-0732">Signal</keyword>
<proteinExistence type="predicted"/>
<gene>
    <name evidence="6" type="ORF">MNOR_LOCUS15642</name>
</gene>
<dbReference type="Proteomes" id="UP001497623">
    <property type="component" value="Unassembled WGS sequence"/>
</dbReference>
<dbReference type="AlphaFoldDB" id="A0AAV2QQM4"/>
<comment type="caution">
    <text evidence="2">Lacks conserved residue(s) required for the propagation of feature annotation.</text>
</comment>
<keyword evidence="1" id="KW-1015">Disulfide bond</keyword>
<evidence type="ECO:0000256" key="2">
    <source>
        <dbReference type="PROSITE-ProRule" id="PRU00124"/>
    </source>
</evidence>
<dbReference type="InterPro" id="IPR002172">
    <property type="entry name" value="LDrepeatLR_classA_rpt"/>
</dbReference>
<evidence type="ECO:0000256" key="5">
    <source>
        <dbReference type="SAM" id="SignalP"/>
    </source>
</evidence>
<dbReference type="EMBL" id="CAXKWB010009871">
    <property type="protein sequence ID" value="CAL4096258.1"/>
    <property type="molecule type" value="Genomic_DNA"/>
</dbReference>